<comment type="caution">
    <text evidence="3">The sequence shown here is derived from an EMBL/GenBank/DDBJ whole genome shotgun (WGS) entry which is preliminary data.</text>
</comment>
<dbReference type="GO" id="GO:0004842">
    <property type="term" value="F:ubiquitin-protein transferase activity"/>
    <property type="evidence" value="ECO:0007669"/>
    <property type="project" value="InterPro"/>
</dbReference>
<feature type="domain" description="U-box" evidence="2">
    <location>
        <begin position="615"/>
        <end position="685"/>
    </location>
</feature>
<keyword evidence="1" id="KW-0175">Coiled coil</keyword>
<dbReference type="Pfam" id="PF04564">
    <property type="entry name" value="U-box"/>
    <property type="match status" value="1"/>
</dbReference>
<sequence>MQSIFTNYFENEIELPQQYEQTQCISFNDEILICGGFNNQKCYSYHTTKRQYKYICSYPENIELKGHCVVQLVHLQTSPNELHLLSFGGQGANINKATFSMEYKSVWENNEVKSDSNSNTWIKQDNVHTIGEPKDDLEGVRALIGGSKNNLLFMIYSRKNIKVIDLINWKTVLKCKVQLKDRTYLFCYTCFVHFTINNININRFILFCQDVGIEIQYDEECNKLSYKELQSGWNFNKIFFSYVCLYDHILLFGEMNAQLPIALSFSFAIVNGHDKKIHIIGGVNNDNKQIHWVADVVKIYGTSSLLGIAQSYEVDILQNELVRSKNGSPYPLIVKRRRIQSPNERFIKRFEKEKKDIEILEDKYKRSNDQSIPDVNTMHWYELWSCNGQFKASEAKLLDRLQDISQDMTTVLLQRTNLKVYFYILLLFVNESEIILKELNEIKIRKNSIQEQINVAFVSKEKLKKEIDVSILKYIDCMTEYNNLYNIQTDLSNEEELIQERMRLLDEICTYDENVFHEFEKLNNTLNSLLENHRKLETWVSEDIASFVRYNLNFTTTELQSCKNIIDEKKICAGQLFVNEIDNWKNILNLNERTQAIILSNSLKKIFAKYYRNKYIPKEFLCALSNLIMSDPVIALNGTTYDRLSITNNFRDITCYPSLMEDGKLILIPNHFLKNKIKEFFESTK</sequence>
<dbReference type="SUPFAM" id="SSF50965">
    <property type="entry name" value="Galactose oxidase, central domain"/>
    <property type="match status" value="1"/>
</dbReference>
<dbReference type="SUPFAM" id="SSF57850">
    <property type="entry name" value="RING/U-box"/>
    <property type="match status" value="1"/>
</dbReference>
<keyword evidence="4" id="KW-1185">Reference proteome</keyword>
<dbReference type="PROSITE" id="PS51698">
    <property type="entry name" value="U_BOX"/>
    <property type="match status" value="1"/>
</dbReference>
<dbReference type="Proteomes" id="UP000023152">
    <property type="component" value="Unassembled WGS sequence"/>
</dbReference>
<dbReference type="InterPro" id="IPR011043">
    <property type="entry name" value="Gal_Oxase/kelch_b-propeller"/>
</dbReference>
<organism evidence="3 4">
    <name type="scientific">Reticulomyxa filosa</name>
    <dbReference type="NCBI Taxonomy" id="46433"/>
    <lineage>
        <taxon>Eukaryota</taxon>
        <taxon>Sar</taxon>
        <taxon>Rhizaria</taxon>
        <taxon>Retaria</taxon>
        <taxon>Foraminifera</taxon>
        <taxon>Monothalamids</taxon>
        <taxon>Reticulomyxidae</taxon>
        <taxon>Reticulomyxa</taxon>
    </lineage>
</organism>
<gene>
    <name evidence="3" type="ORF">RFI_35372</name>
</gene>
<evidence type="ECO:0000259" key="2">
    <source>
        <dbReference type="PROSITE" id="PS51698"/>
    </source>
</evidence>
<dbReference type="GO" id="GO:0016567">
    <property type="term" value="P:protein ubiquitination"/>
    <property type="evidence" value="ECO:0007669"/>
    <property type="project" value="InterPro"/>
</dbReference>
<dbReference type="AlphaFoldDB" id="X6LKC4"/>
<feature type="coiled-coil region" evidence="1">
    <location>
        <begin position="343"/>
        <end position="370"/>
    </location>
</feature>
<dbReference type="InterPro" id="IPR013083">
    <property type="entry name" value="Znf_RING/FYVE/PHD"/>
</dbReference>
<dbReference type="InterPro" id="IPR003613">
    <property type="entry name" value="Ubox_domain"/>
</dbReference>
<dbReference type="EMBL" id="ASPP01036781">
    <property type="protein sequence ID" value="ETO02064.1"/>
    <property type="molecule type" value="Genomic_DNA"/>
</dbReference>
<name>X6LKC4_RETFI</name>
<dbReference type="Gene3D" id="3.30.40.10">
    <property type="entry name" value="Zinc/RING finger domain, C3HC4 (zinc finger)"/>
    <property type="match status" value="1"/>
</dbReference>
<proteinExistence type="predicted"/>
<protein>
    <recommendedName>
        <fullName evidence="2">U-box domain-containing protein</fullName>
    </recommendedName>
</protein>
<evidence type="ECO:0000313" key="4">
    <source>
        <dbReference type="Proteomes" id="UP000023152"/>
    </source>
</evidence>
<reference evidence="3 4" key="1">
    <citation type="journal article" date="2013" name="Curr. Biol.">
        <title>The Genome of the Foraminiferan Reticulomyxa filosa.</title>
        <authorList>
            <person name="Glockner G."/>
            <person name="Hulsmann N."/>
            <person name="Schleicher M."/>
            <person name="Noegel A.A."/>
            <person name="Eichinger L."/>
            <person name="Gallinger C."/>
            <person name="Pawlowski J."/>
            <person name="Sierra R."/>
            <person name="Euteneuer U."/>
            <person name="Pillet L."/>
            <person name="Moustafa A."/>
            <person name="Platzer M."/>
            <person name="Groth M."/>
            <person name="Szafranski K."/>
            <person name="Schliwa M."/>
        </authorList>
    </citation>
    <scope>NUCLEOTIDE SEQUENCE [LARGE SCALE GENOMIC DNA]</scope>
</reference>
<dbReference type="SMART" id="SM00504">
    <property type="entry name" value="Ubox"/>
    <property type="match status" value="1"/>
</dbReference>
<accession>X6LKC4</accession>
<evidence type="ECO:0000256" key="1">
    <source>
        <dbReference type="SAM" id="Coils"/>
    </source>
</evidence>
<evidence type="ECO:0000313" key="3">
    <source>
        <dbReference type="EMBL" id="ETO02064.1"/>
    </source>
</evidence>